<feature type="compositionally biased region" description="Basic and acidic residues" evidence="1">
    <location>
        <begin position="1"/>
        <end position="10"/>
    </location>
</feature>
<organism evidence="2 3">
    <name type="scientific">Jiella pelagia</name>
    <dbReference type="NCBI Taxonomy" id="2986949"/>
    <lineage>
        <taxon>Bacteria</taxon>
        <taxon>Pseudomonadati</taxon>
        <taxon>Pseudomonadota</taxon>
        <taxon>Alphaproteobacteria</taxon>
        <taxon>Hyphomicrobiales</taxon>
        <taxon>Aurantimonadaceae</taxon>
        <taxon>Jiella</taxon>
    </lineage>
</organism>
<feature type="compositionally biased region" description="Low complexity" evidence="1">
    <location>
        <begin position="29"/>
        <end position="64"/>
    </location>
</feature>
<proteinExistence type="predicted"/>
<feature type="compositionally biased region" description="Basic residues" evidence="1">
    <location>
        <begin position="74"/>
        <end position="88"/>
    </location>
</feature>
<dbReference type="EMBL" id="CP114029">
    <property type="protein sequence ID" value="WAP70326.1"/>
    <property type="molecule type" value="Genomic_DNA"/>
</dbReference>
<evidence type="ECO:0000256" key="1">
    <source>
        <dbReference type="SAM" id="MobiDB-lite"/>
    </source>
</evidence>
<keyword evidence="3" id="KW-1185">Reference proteome</keyword>
<evidence type="ECO:0000313" key="3">
    <source>
        <dbReference type="Proteomes" id="UP001164020"/>
    </source>
</evidence>
<name>A0ABY7C534_9HYPH</name>
<gene>
    <name evidence="2" type="ORF">OH818_09705</name>
</gene>
<evidence type="ECO:0000313" key="2">
    <source>
        <dbReference type="EMBL" id="WAP70326.1"/>
    </source>
</evidence>
<reference evidence="2" key="1">
    <citation type="submission" date="2022-12" db="EMBL/GenBank/DDBJ databases">
        <title>Jiella pelagia sp. nov., isolated from phosphonate enriched culture of Northwest Pacific surface seawater.</title>
        <authorList>
            <person name="Shin D.Y."/>
            <person name="Hwang C.Y."/>
        </authorList>
    </citation>
    <scope>NUCLEOTIDE SEQUENCE</scope>
    <source>
        <strain evidence="2">HL-NP1</strain>
    </source>
</reference>
<feature type="region of interest" description="Disordered" evidence="1">
    <location>
        <begin position="1"/>
        <end position="92"/>
    </location>
</feature>
<accession>A0ABY7C534</accession>
<sequence>MTISRNDRVVCHQAASASGARPASLAKEVPSVSISSRRVPRSPASASASAAEAGRSGSASAGSPDKAAVAALSARRRHWRASRARASRRSSSGIAGSIVPAELSLVAKIVASSPSPIGRIFGRIAERTPNLSPSTWVNALERLRAARRLGT</sequence>
<protein>
    <submittedName>
        <fullName evidence="2">Uncharacterized protein</fullName>
    </submittedName>
</protein>
<dbReference type="Proteomes" id="UP001164020">
    <property type="component" value="Chromosome"/>
</dbReference>